<protein>
    <submittedName>
        <fullName evidence="2">Uncharacterized protein</fullName>
    </submittedName>
</protein>
<evidence type="ECO:0000256" key="1">
    <source>
        <dbReference type="SAM" id="SignalP"/>
    </source>
</evidence>
<feature type="chain" id="PRO_5002433341" evidence="1">
    <location>
        <begin position="21"/>
        <end position="57"/>
    </location>
</feature>
<dbReference type="AlphaFoldDB" id="A0A0E9USC2"/>
<feature type="signal peptide" evidence="1">
    <location>
        <begin position="1"/>
        <end position="20"/>
    </location>
</feature>
<proteinExistence type="predicted"/>
<name>A0A0E9USC2_ANGAN</name>
<organism evidence="2">
    <name type="scientific">Anguilla anguilla</name>
    <name type="common">European freshwater eel</name>
    <name type="synonym">Muraena anguilla</name>
    <dbReference type="NCBI Taxonomy" id="7936"/>
    <lineage>
        <taxon>Eukaryota</taxon>
        <taxon>Metazoa</taxon>
        <taxon>Chordata</taxon>
        <taxon>Craniata</taxon>
        <taxon>Vertebrata</taxon>
        <taxon>Euteleostomi</taxon>
        <taxon>Actinopterygii</taxon>
        <taxon>Neopterygii</taxon>
        <taxon>Teleostei</taxon>
        <taxon>Anguilliformes</taxon>
        <taxon>Anguillidae</taxon>
        <taxon>Anguilla</taxon>
    </lineage>
</organism>
<keyword evidence="1" id="KW-0732">Signal</keyword>
<reference evidence="2" key="1">
    <citation type="submission" date="2014-11" db="EMBL/GenBank/DDBJ databases">
        <authorList>
            <person name="Amaro Gonzalez C."/>
        </authorList>
    </citation>
    <scope>NUCLEOTIDE SEQUENCE</scope>
</reference>
<sequence length="57" mass="6523">MCACLHVYACVCWWVKCACCSRRYRSRSVLLHVKAVNISPRLGLIVFTPLEGPNREL</sequence>
<reference evidence="2" key="2">
    <citation type="journal article" date="2015" name="Fish Shellfish Immunol.">
        <title>Early steps in the European eel (Anguilla anguilla)-Vibrio vulnificus interaction in the gills: Role of the RtxA13 toxin.</title>
        <authorList>
            <person name="Callol A."/>
            <person name="Pajuelo D."/>
            <person name="Ebbesson L."/>
            <person name="Teles M."/>
            <person name="MacKenzie S."/>
            <person name="Amaro C."/>
        </authorList>
    </citation>
    <scope>NUCLEOTIDE SEQUENCE</scope>
</reference>
<evidence type="ECO:0000313" key="2">
    <source>
        <dbReference type="EMBL" id="JAH67848.1"/>
    </source>
</evidence>
<accession>A0A0E9USC2</accession>
<dbReference type="EMBL" id="GBXM01040729">
    <property type="protein sequence ID" value="JAH67848.1"/>
    <property type="molecule type" value="Transcribed_RNA"/>
</dbReference>